<feature type="compositionally biased region" description="Basic and acidic residues" evidence="1">
    <location>
        <begin position="296"/>
        <end position="309"/>
    </location>
</feature>
<organism evidence="2 3">
    <name type="scientific">Phanerochaete carnosa (strain HHB-10118-sp)</name>
    <name type="common">White-rot fungus</name>
    <name type="synonym">Peniophora carnosa</name>
    <dbReference type="NCBI Taxonomy" id="650164"/>
    <lineage>
        <taxon>Eukaryota</taxon>
        <taxon>Fungi</taxon>
        <taxon>Dikarya</taxon>
        <taxon>Basidiomycota</taxon>
        <taxon>Agaricomycotina</taxon>
        <taxon>Agaricomycetes</taxon>
        <taxon>Polyporales</taxon>
        <taxon>Phanerochaetaceae</taxon>
        <taxon>Phanerochaete</taxon>
    </lineage>
</organism>
<accession>K5VE89</accession>
<proteinExistence type="predicted"/>
<protein>
    <submittedName>
        <fullName evidence="2">Uncharacterized protein</fullName>
    </submittedName>
</protein>
<name>K5VE89_PHACS</name>
<sequence>MSRVAVTQLDCHNASSALPETSNFRCAFDIPTTKKRGAPQSTPAEVMAKARWQQRQEAKVQYQHQSVDLSRSVNSWDAPHTFQRKQSYLTPEKKIGYTKDNMEKLTECQEDQRFGPHKTLRSIASTTARRRWRRLRHAFLISHSSHIALMANCPVVAGTSPVDGDTSNVDYMPDAKKSAAQDLLDMKTISNLILSALREYPLYRAAPSSLHWPLSVSRCSASLTSLFRPCHTAWAKSRRCTMLGTLTIPTSGGFSVTCSDVTRWRALLDPLEVPATAAAVGTSRIYETAFPVADAPERLTKNPRKDKGTQHGPNVRTKNWMAVQAGA</sequence>
<feature type="region of interest" description="Disordered" evidence="1">
    <location>
        <begin position="296"/>
        <end position="318"/>
    </location>
</feature>
<keyword evidence="3" id="KW-1185">Reference proteome</keyword>
<evidence type="ECO:0000313" key="3">
    <source>
        <dbReference type="Proteomes" id="UP000008370"/>
    </source>
</evidence>
<dbReference type="RefSeq" id="XP_007401986.1">
    <property type="nucleotide sequence ID" value="XM_007401924.1"/>
</dbReference>
<dbReference type="OrthoDB" id="3267359at2759"/>
<dbReference type="Proteomes" id="UP000008370">
    <property type="component" value="Unassembled WGS sequence"/>
</dbReference>
<dbReference type="GeneID" id="18919803"/>
<dbReference type="HOGENOM" id="CLU_850227_0_0_1"/>
<dbReference type="InParanoid" id="K5VE89"/>
<reference evidence="2 3" key="1">
    <citation type="journal article" date="2012" name="BMC Genomics">
        <title>Comparative genomics of the white-rot fungi, Phanerochaete carnosa and P. chrysosporium, to elucidate the genetic basis of the distinct wood types they colonize.</title>
        <authorList>
            <person name="Suzuki H."/>
            <person name="MacDonald J."/>
            <person name="Syed K."/>
            <person name="Salamov A."/>
            <person name="Hori C."/>
            <person name="Aerts A."/>
            <person name="Henrissat B."/>
            <person name="Wiebenga A."/>
            <person name="vanKuyk P.A."/>
            <person name="Barry K."/>
            <person name="Lindquist E."/>
            <person name="LaButti K."/>
            <person name="Lapidus A."/>
            <person name="Lucas S."/>
            <person name="Coutinho P."/>
            <person name="Gong Y."/>
            <person name="Samejima M."/>
            <person name="Mahadevan R."/>
            <person name="Abou-Zaid M."/>
            <person name="de Vries R.P."/>
            <person name="Igarashi K."/>
            <person name="Yadav J.S."/>
            <person name="Grigoriev I.V."/>
            <person name="Master E.R."/>
        </authorList>
    </citation>
    <scope>NUCLEOTIDE SEQUENCE [LARGE SCALE GENOMIC DNA]</scope>
    <source>
        <strain evidence="2 3">HHB-10118-sp</strain>
    </source>
</reference>
<dbReference type="EMBL" id="JH930481">
    <property type="protein sequence ID" value="EKM49453.1"/>
    <property type="molecule type" value="Genomic_DNA"/>
</dbReference>
<gene>
    <name evidence="2" type="ORF">PHACADRAFT_33494</name>
</gene>
<evidence type="ECO:0000256" key="1">
    <source>
        <dbReference type="SAM" id="MobiDB-lite"/>
    </source>
</evidence>
<evidence type="ECO:0000313" key="2">
    <source>
        <dbReference type="EMBL" id="EKM49453.1"/>
    </source>
</evidence>
<dbReference type="KEGG" id="pco:PHACADRAFT_33494"/>
<dbReference type="AlphaFoldDB" id="K5VE89"/>